<reference evidence="2" key="1">
    <citation type="journal article" date="2019" name="Int. J. Syst. Evol. Microbiol.">
        <title>The Global Catalogue of Microorganisms (GCM) 10K type strain sequencing project: providing services to taxonomists for standard genome sequencing and annotation.</title>
        <authorList>
            <consortium name="The Broad Institute Genomics Platform"/>
            <consortium name="The Broad Institute Genome Sequencing Center for Infectious Disease"/>
            <person name="Wu L."/>
            <person name="Ma J."/>
        </authorList>
    </citation>
    <scope>NUCLEOTIDE SEQUENCE [LARGE SCALE GENOMIC DNA]</scope>
    <source>
        <strain evidence="2">CGMCC 1.15399</strain>
    </source>
</reference>
<dbReference type="RefSeq" id="WP_219534422.1">
    <property type="nucleotide sequence ID" value="NZ_JAHKRM010000022.1"/>
</dbReference>
<comment type="caution">
    <text evidence="1">The sequence shown here is derived from an EMBL/GenBank/DDBJ whole genome shotgun (WGS) entry which is preliminary data.</text>
</comment>
<keyword evidence="2" id="KW-1185">Reference proteome</keyword>
<dbReference type="Proteomes" id="UP001597097">
    <property type="component" value="Unassembled WGS sequence"/>
</dbReference>
<accession>A0ABW4GGL9</accession>
<evidence type="ECO:0000313" key="2">
    <source>
        <dbReference type="Proteomes" id="UP001597097"/>
    </source>
</evidence>
<name>A0ABW4GGL9_9ACTN</name>
<organism evidence="1 2">
    <name type="scientific">Nonomuraea guangzhouensis</name>
    <dbReference type="NCBI Taxonomy" id="1291555"/>
    <lineage>
        <taxon>Bacteria</taxon>
        <taxon>Bacillati</taxon>
        <taxon>Actinomycetota</taxon>
        <taxon>Actinomycetes</taxon>
        <taxon>Streptosporangiales</taxon>
        <taxon>Streptosporangiaceae</taxon>
        <taxon>Nonomuraea</taxon>
    </lineage>
</organism>
<sequence length="208" mass="23451">MVRDDSPEATSARLETPCQEVYRALQRGMQTADHLHDVAAWKREADLHLHRHMTRRDAMEDLKQLNPEMEDDDDLGLPMSGLILHLPEDVIRIWHTADSKIPKPTTEAKLRFVNQLSERAIPLIGPGELDLGLPELLPKPHATNNVILQWTAEGSVITRFDLVRPVGVQGGQVAIDWRLSLLGRYTQLPDLQYRLRDGLEGIGEAQAP</sequence>
<dbReference type="EMBL" id="JBHUCM010000029">
    <property type="protein sequence ID" value="MFD1541725.1"/>
    <property type="molecule type" value="Genomic_DNA"/>
</dbReference>
<gene>
    <name evidence="1" type="ORF">ACFSJ0_32060</name>
</gene>
<proteinExistence type="predicted"/>
<protein>
    <submittedName>
        <fullName evidence="1">Uncharacterized protein</fullName>
    </submittedName>
</protein>
<evidence type="ECO:0000313" key="1">
    <source>
        <dbReference type="EMBL" id="MFD1541725.1"/>
    </source>
</evidence>